<dbReference type="EMBL" id="BDQV01000318">
    <property type="protein sequence ID" value="GAY62699.1"/>
    <property type="molecule type" value="Genomic_DNA"/>
</dbReference>
<evidence type="ECO:0000313" key="5">
    <source>
        <dbReference type="Proteomes" id="UP000236630"/>
    </source>
</evidence>
<evidence type="ECO:0000256" key="1">
    <source>
        <dbReference type="ARBA" id="ARBA00022676"/>
    </source>
</evidence>
<dbReference type="AlphaFoldDB" id="A0A2H5QDI4"/>
<dbReference type="Gene3D" id="3.40.50.2000">
    <property type="entry name" value="Glycogen Phosphorylase B"/>
    <property type="match status" value="1"/>
</dbReference>
<dbReference type="InterPro" id="IPR001296">
    <property type="entry name" value="Glyco_trans_1"/>
</dbReference>
<dbReference type="PANTHER" id="PTHR45918:SF1">
    <property type="entry name" value="ALPHA-1,3_1,6-MANNOSYLTRANSFERASE ALG2"/>
    <property type="match status" value="1"/>
</dbReference>
<dbReference type="GO" id="GO:0012505">
    <property type="term" value="C:endomembrane system"/>
    <property type="evidence" value="ECO:0007669"/>
    <property type="project" value="TreeGrafter"/>
</dbReference>
<gene>
    <name evidence="4" type="ORF">CUMW_219890</name>
</gene>
<feature type="non-terminal residue" evidence="4">
    <location>
        <position position="1"/>
    </location>
</feature>
<dbReference type="Proteomes" id="UP000236630">
    <property type="component" value="Unassembled WGS sequence"/>
</dbReference>
<evidence type="ECO:0000259" key="3">
    <source>
        <dbReference type="Pfam" id="PF00534"/>
    </source>
</evidence>
<dbReference type="Pfam" id="PF00534">
    <property type="entry name" value="Glycos_transf_1"/>
    <property type="match status" value="1"/>
</dbReference>
<keyword evidence="2" id="KW-0808">Transferase</keyword>
<evidence type="ECO:0000256" key="2">
    <source>
        <dbReference type="ARBA" id="ARBA00022679"/>
    </source>
</evidence>
<keyword evidence="1" id="KW-0328">Glycosyltransferase</keyword>
<feature type="domain" description="Glycosyl transferase family 1" evidence="3">
    <location>
        <begin position="100"/>
        <end position="178"/>
    </location>
</feature>
<dbReference type="PANTHER" id="PTHR45918">
    <property type="entry name" value="ALPHA-1,3/1,6-MANNOSYLTRANSFERASE ALG2"/>
    <property type="match status" value="1"/>
</dbReference>
<organism evidence="4 5">
    <name type="scientific">Citrus unshiu</name>
    <name type="common">Satsuma mandarin</name>
    <name type="synonym">Citrus nobilis var. unshiu</name>
    <dbReference type="NCBI Taxonomy" id="55188"/>
    <lineage>
        <taxon>Eukaryota</taxon>
        <taxon>Viridiplantae</taxon>
        <taxon>Streptophyta</taxon>
        <taxon>Embryophyta</taxon>
        <taxon>Tracheophyta</taxon>
        <taxon>Spermatophyta</taxon>
        <taxon>Magnoliopsida</taxon>
        <taxon>eudicotyledons</taxon>
        <taxon>Gunneridae</taxon>
        <taxon>Pentapetalae</taxon>
        <taxon>rosids</taxon>
        <taxon>malvids</taxon>
        <taxon>Sapindales</taxon>
        <taxon>Rutaceae</taxon>
        <taxon>Aurantioideae</taxon>
        <taxon>Citrus</taxon>
    </lineage>
</organism>
<dbReference type="GO" id="GO:0004378">
    <property type="term" value="F:GDP-Man:Man(1)GlcNAc(2)-PP-Dol alpha-1,3-mannosyltransferase activity"/>
    <property type="evidence" value="ECO:0007669"/>
    <property type="project" value="InterPro"/>
</dbReference>
<evidence type="ECO:0000313" key="4">
    <source>
        <dbReference type="EMBL" id="GAY62699.1"/>
    </source>
</evidence>
<reference evidence="4 5" key="1">
    <citation type="journal article" date="2017" name="Front. Genet.">
        <title>Draft sequencing of the heterozygous diploid genome of Satsuma (Citrus unshiu Marc.) using a hybrid assembly approach.</title>
        <authorList>
            <person name="Shimizu T."/>
            <person name="Tanizawa Y."/>
            <person name="Mochizuki T."/>
            <person name="Nagasaki H."/>
            <person name="Yoshioka T."/>
            <person name="Toyoda A."/>
            <person name="Fujiyama A."/>
            <person name="Kaminuma E."/>
            <person name="Nakamura Y."/>
        </authorList>
    </citation>
    <scope>NUCLEOTIDE SEQUENCE [LARGE SCALE GENOMIC DNA]</scope>
    <source>
        <strain evidence="5">cv. Miyagawa wase</strain>
    </source>
</reference>
<protein>
    <recommendedName>
        <fullName evidence="3">Glycosyl transferase family 1 domain-containing protein</fullName>
    </recommendedName>
</protein>
<accession>A0A2H5QDI4</accession>
<sequence length="189" mass="21425">LLAQHTTFLRRLYRKPIDFVEELITGMADVILVDSKFTANTFADTFKKLYARGIRLVVLYPAVNVYQFDKPHSSITMLRNLEEGVFKNRGCDKLLRENVEYLEELKSLAERNGMSDRVNFITSCSTTERNALLSECLCVFYTPKDEHFGIVPLEPMAAYKPVSACDSGGPVETIKNEEPQMAKNMGENA</sequence>
<proteinExistence type="predicted"/>
<keyword evidence="5" id="KW-1185">Reference proteome</keyword>
<dbReference type="InterPro" id="IPR027054">
    <property type="entry name" value="ALG2"/>
</dbReference>
<dbReference type="SUPFAM" id="SSF53756">
    <property type="entry name" value="UDP-Glycosyltransferase/glycogen phosphorylase"/>
    <property type="match status" value="1"/>
</dbReference>
<comment type="caution">
    <text evidence="4">The sequence shown here is derived from an EMBL/GenBank/DDBJ whole genome shotgun (WGS) entry which is preliminary data.</text>
</comment>
<name>A0A2H5QDI4_CITUN</name>